<accession>A0A0G2HQ89</accession>
<protein>
    <submittedName>
        <fullName evidence="1">Uncharacterized protein</fullName>
    </submittedName>
</protein>
<dbReference type="AlphaFoldDB" id="A0A0G2HQ89"/>
<comment type="caution">
    <text evidence="1">The sequence shown here is derived from an EMBL/GenBank/DDBJ whole genome shotgun (WGS) entry which is preliminary data.</text>
</comment>
<reference evidence="1 2" key="2">
    <citation type="submission" date="2015-05" db="EMBL/GenBank/DDBJ databases">
        <authorList>
            <person name="Morales-Cruz A."/>
            <person name="Amrine K.C."/>
            <person name="Cantu D."/>
        </authorList>
    </citation>
    <scope>NUCLEOTIDE SEQUENCE [LARGE SCALE GENOMIC DNA]</scope>
    <source>
        <strain evidence="1">DA912</strain>
    </source>
</reference>
<gene>
    <name evidence="1" type="ORF">UCDDA912_g09721</name>
</gene>
<reference evidence="1 2" key="1">
    <citation type="submission" date="2015-05" db="EMBL/GenBank/DDBJ databases">
        <title>Distinctive expansion of gene families associated with plant cell wall degradation and secondary metabolism in the genomes of grapevine trunk pathogens.</title>
        <authorList>
            <person name="Lawrence D.P."/>
            <person name="Travadon R."/>
            <person name="Rolshausen P.E."/>
            <person name="Baumgartner K."/>
        </authorList>
    </citation>
    <scope>NUCLEOTIDE SEQUENCE [LARGE SCALE GENOMIC DNA]</scope>
    <source>
        <strain evidence="1">DA912</strain>
    </source>
</reference>
<sequence length="720" mass="77175">MDTDGKTMVVLYEIPAKIDTPIVFGGGSQLPFCIYDTDTGVPLSTPAEQGAAYTRQITWTNLTSTSFNDGAPKSESEAAQCTWADWGEDGLNGTAKNVQESSSTPDCLLSRTAATISAECAQDPANGDCILHVALAFCADLPEIGSDAAIETCLRKASMGPCVANPAGAACASGLYAGIAFVDGINSTGGGSASARLKRRLDLATLFFGDPNNPDSQLPSESQFFLGVVKNLFNTAATAVNMLATPFVEQLRWKCQEASLWTHLFNNATGVKVRNGCNKMFDTWDNSTVPHLDPSTPFEQAGSIFADVAMLLSAVGDVAEAAKAVGAVDWVMGKFGLKAAELGTEEGLVLEAVQGENTVQIFRDAGDGSPALIKTEAEGEAVARQVDQTAFRDCMECVEAGLVKKREQHGNPLRTRAPYKKKLCCAPEINIKLDVPAPSKGPLDQNIRTFGAVTGENGNELLSSLSTAFNTWYKEGKSVYGADASVDETSQVLLSVTKTLQSNHFDMFVALEKLYGLDARESYALKSWFGANQASRKLPGLEEAMAKMPYATGTTIRATQLDKETLKMLDEGAAGIISQGEKGIYEVRDLVINHNSPWWSKEPAIRQIMAATIELDNRALTMNPRYFFVINSKSGRMTAPFSGEPLREVDFVQGYSGKFKLIGKQELNGGATAAAKSGRQGPFAVYYFDEVEVPTAPASFTADQVTQALKDANVKWDGNP</sequence>
<proteinExistence type="predicted"/>
<dbReference type="EMBL" id="LCUC01000496">
    <property type="protein sequence ID" value="KKY30335.1"/>
    <property type="molecule type" value="Genomic_DNA"/>
</dbReference>
<dbReference type="OrthoDB" id="4824296at2759"/>
<name>A0A0G2HQ89_9PEZI</name>
<evidence type="ECO:0000313" key="1">
    <source>
        <dbReference type="EMBL" id="KKY30335.1"/>
    </source>
</evidence>
<evidence type="ECO:0000313" key="2">
    <source>
        <dbReference type="Proteomes" id="UP000034680"/>
    </source>
</evidence>
<keyword evidence="2" id="KW-1185">Reference proteome</keyword>
<dbReference type="Proteomes" id="UP000034680">
    <property type="component" value="Unassembled WGS sequence"/>
</dbReference>
<organism evidence="1 2">
    <name type="scientific">Diaporthe ampelina</name>
    <dbReference type="NCBI Taxonomy" id="1214573"/>
    <lineage>
        <taxon>Eukaryota</taxon>
        <taxon>Fungi</taxon>
        <taxon>Dikarya</taxon>
        <taxon>Ascomycota</taxon>
        <taxon>Pezizomycotina</taxon>
        <taxon>Sordariomycetes</taxon>
        <taxon>Sordariomycetidae</taxon>
        <taxon>Diaporthales</taxon>
        <taxon>Diaporthaceae</taxon>
        <taxon>Diaporthe</taxon>
    </lineage>
</organism>